<dbReference type="GO" id="GO:0044281">
    <property type="term" value="P:small molecule metabolic process"/>
    <property type="evidence" value="ECO:0007669"/>
    <property type="project" value="UniProtKB-ARBA"/>
</dbReference>
<dbReference type="SUPFAM" id="SSF53613">
    <property type="entry name" value="Ribokinase-like"/>
    <property type="match status" value="1"/>
</dbReference>
<dbReference type="GO" id="GO:0008662">
    <property type="term" value="F:1-phosphofructokinase activity"/>
    <property type="evidence" value="ECO:0007669"/>
    <property type="project" value="InterPro"/>
</dbReference>
<comment type="catalytic activity">
    <reaction evidence="6">
        <text>D-tagatofuranose 6-phosphate + ATP = D-tagatofuranose 1,6-bisphosphate + ADP + H(+)</text>
        <dbReference type="Rhea" id="RHEA:12420"/>
        <dbReference type="ChEBI" id="CHEBI:15378"/>
        <dbReference type="ChEBI" id="CHEBI:30616"/>
        <dbReference type="ChEBI" id="CHEBI:58694"/>
        <dbReference type="ChEBI" id="CHEBI:58695"/>
        <dbReference type="ChEBI" id="CHEBI:456216"/>
        <dbReference type="EC" id="2.7.1.144"/>
    </reaction>
</comment>
<accession>A0A4Z0GLE9</accession>
<dbReference type="CDD" id="cd01164">
    <property type="entry name" value="FruK_PfkB_like"/>
    <property type="match status" value="1"/>
</dbReference>
<feature type="domain" description="Carbohydrate kinase PfkB" evidence="7">
    <location>
        <begin position="14"/>
        <end position="288"/>
    </location>
</feature>
<dbReference type="GO" id="GO:2001059">
    <property type="term" value="P:D-tagatose 6-phosphate catabolic process"/>
    <property type="evidence" value="ECO:0007669"/>
    <property type="project" value="UniProtKB-UniPathway"/>
</dbReference>
<keyword evidence="3 6" id="KW-0547">Nucleotide-binding</keyword>
<dbReference type="FunFam" id="3.40.1190.20:FF:000001">
    <property type="entry name" value="Phosphofructokinase"/>
    <property type="match status" value="1"/>
</dbReference>
<dbReference type="Pfam" id="PF00294">
    <property type="entry name" value="PfkB"/>
    <property type="match status" value="1"/>
</dbReference>
<dbReference type="InterPro" id="IPR029056">
    <property type="entry name" value="Ribokinase-like"/>
</dbReference>
<dbReference type="UniPathway" id="UPA00704">
    <property type="reaction ID" value="UER00715"/>
</dbReference>
<dbReference type="InterPro" id="IPR017583">
    <property type="entry name" value="Tagatose/fructose_Pkinase"/>
</dbReference>
<evidence type="ECO:0000256" key="6">
    <source>
        <dbReference type="PIRNR" id="PIRNR000535"/>
    </source>
</evidence>
<comment type="caution">
    <text evidence="8">The sequence shown here is derived from an EMBL/GenBank/DDBJ whole genome shotgun (WGS) entry which is preliminary data.</text>
</comment>
<evidence type="ECO:0000256" key="1">
    <source>
        <dbReference type="ARBA" id="ARBA00005380"/>
    </source>
</evidence>
<evidence type="ECO:0000256" key="2">
    <source>
        <dbReference type="ARBA" id="ARBA00022679"/>
    </source>
</evidence>
<dbReference type="PANTHER" id="PTHR46566:SF5">
    <property type="entry name" value="1-PHOSPHOFRUCTOKINASE"/>
    <property type="match status" value="1"/>
</dbReference>
<dbReference type="GO" id="GO:0005524">
    <property type="term" value="F:ATP binding"/>
    <property type="evidence" value="ECO:0007669"/>
    <property type="project" value="UniProtKB-KW"/>
</dbReference>
<evidence type="ECO:0000256" key="3">
    <source>
        <dbReference type="ARBA" id="ARBA00022741"/>
    </source>
</evidence>
<dbReference type="EMBL" id="SRJD01000017">
    <property type="protein sequence ID" value="TGA96993.1"/>
    <property type="molecule type" value="Genomic_DNA"/>
</dbReference>
<dbReference type="GO" id="GO:0005829">
    <property type="term" value="C:cytosol"/>
    <property type="evidence" value="ECO:0007669"/>
    <property type="project" value="TreeGrafter"/>
</dbReference>
<dbReference type="GO" id="GO:0016052">
    <property type="term" value="P:carbohydrate catabolic process"/>
    <property type="evidence" value="ECO:0007669"/>
    <property type="project" value="UniProtKB-ARBA"/>
</dbReference>
<dbReference type="RefSeq" id="WP_135349262.1">
    <property type="nucleotide sequence ID" value="NZ_SRJD01000017.1"/>
</dbReference>
<evidence type="ECO:0000259" key="7">
    <source>
        <dbReference type="Pfam" id="PF00294"/>
    </source>
</evidence>
<dbReference type="PIRSF" id="PIRSF000535">
    <property type="entry name" value="1PFK/6PFK/LacC"/>
    <property type="match status" value="1"/>
</dbReference>
<keyword evidence="4 8" id="KW-0418">Kinase</keyword>
<comment type="pathway">
    <text evidence="6">Carbohydrate metabolism; D-tagatose 6-phosphate degradation; D-glyceraldehyde 3-phosphate and glycerone phosphate from D-tagatose 6-phosphate: step 1/2.</text>
</comment>
<dbReference type="OrthoDB" id="9801219at2"/>
<comment type="similarity">
    <text evidence="1">Belongs to the carbohydrate kinase pfkB family.</text>
</comment>
<protein>
    <recommendedName>
        <fullName evidence="6">Tagatose-6-phosphate kinase</fullName>
        <ecNumber evidence="6">2.7.1.144</ecNumber>
    </recommendedName>
</protein>
<evidence type="ECO:0000256" key="5">
    <source>
        <dbReference type="ARBA" id="ARBA00022840"/>
    </source>
</evidence>
<dbReference type="Proteomes" id="UP000298347">
    <property type="component" value="Unassembled WGS sequence"/>
</dbReference>
<evidence type="ECO:0000313" key="8">
    <source>
        <dbReference type="EMBL" id="TGA96993.1"/>
    </source>
</evidence>
<keyword evidence="9" id="KW-1185">Reference proteome</keyword>
<organism evidence="8 9">
    <name type="scientific">Sporolactobacillus shoreae</name>
    <dbReference type="NCBI Taxonomy" id="1465501"/>
    <lineage>
        <taxon>Bacteria</taxon>
        <taxon>Bacillati</taxon>
        <taxon>Bacillota</taxon>
        <taxon>Bacilli</taxon>
        <taxon>Bacillales</taxon>
        <taxon>Sporolactobacillaceae</taxon>
        <taxon>Sporolactobacillus</taxon>
    </lineage>
</organism>
<dbReference type="InterPro" id="IPR011611">
    <property type="entry name" value="PfkB_dom"/>
</dbReference>
<dbReference type="EC" id="2.7.1.144" evidence="6"/>
<reference evidence="8 9" key="1">
    <citation type="journal article" date="2015" name="Int. J. Syst. Evol. Microbiol.">
        <title>Sporolactobacillus shoreae sp. nov. and Sporolactobacillus spathodeae sp. nov., two spore-forming lactic acid bacteria isolated from tree barks in Thailand.</title>
        <authorList>
            <person name="Thamacharoensuk T."/>
            <person name="Kitahara M."/>
            <person name="Ohkuma M."/>
            <person name="Thongchul N."/>
            <person name="Tanasupawat S."/>
        </authorList>
    </citation>
    <scope>NUCLEOTIDE SEQUENCE [LARGE SCALE GENOMIC DNA]</scope>
    <source>
        <strain evidence="8 9">BK92</strain>
    </source>
</reference>
<evidence type="ECO:0000313" key="9">
    <source>
        <dbReference type="Proteomes" id="UP000298347"/>
    </source>
</evidence>
<comment type="similarity">
    <text evidence="6">Belongs to the carbohydrate kinase PfkB family. LacC subfamily.</text>
</comment>
<dbReference type="InterPro" id="IPR022463">
    <property type="entry name" value="1-PFruKinase"/>
</dbReference>
<evidence type="ECO:0000256" key="4">
    <source>
        <dbReference type="ARBA" id="ARBA00022777"/>
    </source>
</evidence>
<dbReference type="GO" id="GO:0009024">
    <property type="term" value="F:tagatose-6-phosphate kinase activity"/>
    <property type="evidence" value="ECO:0007669"/>
    <property type="project" value="UniProtKB-EC"/>
</dbReference>
<dbReference type="NCBIfam" id="TIGR03168">
    <property type="entry name" value="1-PFK"/>
    <property type="match status" value="1"/>
</dbReference>
<keyword evidence="6" id="KW-0423">Lactose metabolism</keyword>
<dbReference type="GO" id="GO:0005988">
    <property type="term" value="P:lactose metabolic process"/>
    <property type="evidence" value="ECO:0007669"/>
    <property type="project" value="UniProtKB-KW"/>
</dbReference>
<keyword evidence="2 6" id="KW-0808">Transferase</keyword>
<name>A0A4Z0GLE9_9BACL</name>
<dbReference type="PANTHER" id="PTHR46566">
    <property type="entry name" value="1-PHOSPHOFRUCTOKINASE-RELATED"/>
    <property type="match status" value="1"/>
</dbReference>
<dbReference type="Gene3D" id="3.40.1190.20">
    <property type="match status" value="1"/>
</dbReference>
<gene>
    <name evidence="8" type="primary">pfkB</name>
    <name evidence="8" type="ORF">E4665_13170</name>
</gene>
<proteinExistence type="inferred from homology"/>
<keyword evidence="5 6" id="KW-0067">ATP-binding</keyword>
<dbReference type="AlphaFoldDB" id="A0A4Z0GLE9"/>
<sequence length="316" mass="34206">MIITITLNPSIDMNYQLNTLKINEVNRSSNPILTAGGKGLNVTRVIHQNDAPVIATGFLGGLTGTFIQQQLDQQGIEHHFVPIKQSTRHCLALMHDGNQTEVLENGPEISPEEKSAFLQQYEKLLKQADVVTASGSIPKGLGTDFYRQLIELANKNGKKFILDSSGEALKEGIKAKPFLIKPNQYEIEALIGRTVDSQKELVEAIKELTSNGPKNIVVSLGSKGALAYLNRTFYRIHAAKISAVSAVGSGDSMLAGLALGTDRGYNAEKILALGSTFGTLNALESATGLINMERIDEFMKKVSVTGLGEKNLKKNN</sequence>
<dbReference type="NCBIfam" id="TIGR03828">
    <property type="entry name" value="pfkB"/>
    <property type="match status" value="1"/>
</dbReference>